<protein>
    <submittedName>
        <fullName evidence="1">Uncharacterized protein</fullName>
    </submittedName>
</protein>
<gene>
    <name evidence="1" type="ORF">AN484_27070</name>
</gene>
<organism evidence="1 2">
    <name type="scientific">Aphanizomenon flos-aquae WA102</name>
    <dbReference type="NCBI Taxonomy" id="1710896"/>
    <lineage>
        <taxon>Bacteria</taxon>
        <taxon>Bacillati</taxon>
        <taxon>Cyanobacteriota</taxon>
        <taxon>Cyanophyceae</taxon>
        <taxon>Nostocales</taxon>
        <taxon>Aphanizomenonaceae</taxon>
        <taxon>Aphanizomenon</taxon>
    </lineage>
</organism>
<evidence type="ECO:0000313" key="2">
    <source>
        <dbReference type="Proteomes" id="UP000092093"/>
    </source>
</evidence>
<dbReference type="AlphaFoldDB" id="A0A1B7W969"/>
<proteinExistence type="predicted"/>
<comment type="caution">
    <text evidence="1">The sequence shown here is derived from an EMBL/GenBank/DDBJ whole genome shotgun (WGS) entry which is preliminary data.</text>
</comment>
<accession>A0A1B7W969</accession>
<reference evidence="1 2" key="1">
    <citation type="submission" date="2015-09" db="EMBL/GenBank/DDBJ databases">
        <title>Aphanizomenon flos-aquae WA102.</title>
        <authorList>
            <person name="Driscoll C."/>
        </authorList>
    </citation>
    <scope>NUCLEOTIDE SEQUENCE [LARGE SCALE GENOMIC DNA]</scope>
    <source>
        <strain evidence="1">WA102</strain>
    </source>
</reference>
<feature type="non-terminal residue" evidence="1">
    <location>
        <position position="217"/>
    </location>
</feature>
<dbReference type="Proteomes" id="UP000092093">
    <property type="component" value="Unassembled WGS sequence"/>
</dbReference>
<evidence type="ECO:0000313" key="1">
    <source>
        <dbReference type="EMBL" id="OBQ33731.1"/>
    </source>
</evidence>
<name>A0A1B7W969_APHFL</name>
<dbReference type="EMBL" id="LJOW01000550">
    <property type="protein sequence ID" value="OBQ33731.1"/>
    <property type="molecule type" value="Genomic_DNA"/>
</dbReference>
<sequence length="217" mass="21380">MTAGLPQGSRTPAWCYVRAAVTSLRWATNGPSSGCTSATVAGVGFGSWGYSARARVGRGGGSESDMSGGSGCEASRWRSSSGVECKLGGGVGGGSPLRRGQGLPVVVTAGLQQGSRTQAWCYDAAAVTSLRWATNGPSSGCTSATVAGVGFGSWGYSARARVGRGGGSESDMSGGSGCEASRWRSSSGVECKLGGGVGGGSPLRRGQGLPVVVTAGL</sequence>